<reference evidence="1 2" key="1">
    <citation type="journal article" date="2014" name="PLoS ONE">
        <title>The first complete genome sequence of the class fimbriimonadia in the phylum armatimonadetes.</title>
        <authorList>
            <person name="Hu Z.Y."/>
            <person name="Wang Y.Z."/>
            <person name="Im W.T."/>
            <person name="Wang S.Y."/>
            <person name="Zhao G.P."/>
            <person name="Zheng H.J."/>
            <person name="Quan Z.X."/>
        </authorList>
    </citation>
    <scope>NUCLEOTIDE SEQUENCE [LARGE SCALE GENOMIC DNA]</scope>
    <source>
        <strain evidence="1">Gsoil 348</strain>
    </source>
</reference>
<dbReference type="AlphaFoldDB" id="A0A068NU96"/>
<name>A0A068NU96_FIMGI</name>
<protein>
    <submittedName>
        <fullName evidence="1">Uncharacterized protein</fullName>
    </submittedName>
</protein>
<dbReference type="EMBL" id="CP007139">
    <property type="protein sequence ID" value="AIE86355.1"/>
    <property type="molecule type" value="Genomic_DNA"/>
</dbReference>
<sequence>MGFAELAKGGFFLGLAGIIGVAIGHEALDYSAERRELRFSGGHETDPVDRGRPVVLVAGALGVPVKVFREAFSHVTPARPGTEPQPEQVQRNKAALLNALARYGVTNERLDEVSNRYRYDPGRGELWPTKPASGYALMSRDGTIKIVITDAGFGYSSAPIVTVEGSSVVVKATLAFGPNFKKNGSVSSIAVVSK</sequence>
<dbReference type="HOGENOM" id="CLU_1400667_0_0_0"/>
<gene>
    <name evidence="1" type="ORF">OP10G_2987</name>
</gene>
<proteinExistence type="predicted"/>
<dbReference type="Proteomes" id="UP000027982">
    <property type="component" value="Chromosome"/>
</dbReference>
<dbReference type="RefSeq" id="WP_025229674.1">
    <property type="nucleotide sequence ID" value="NZ_CP007139.1"/>
</dbReference>
<dbReference type="KEGG" id="fgi:OP10G_2987"/>
<keyword evidence="2" id="KW-1185">Reference proteome</keyword>
<organism evidence="1 2">
    <name type="scientific">Fimbriimonas ginsengisoli Gsoil 348</name>
    <dbReference type="NCBI Taxonomy" id="661478"/>
    <lineage>
        <taxon>Bacteria</taxon>
        <taxon>Bacillati</taxon>
        <taxon>Armatimonadota</taxon>
        <taxon>Fimbriimonadia</taxon>
        <taxon>Fimbriimonadales</taxon>
        <taxon>Fimbriimonadaceae</taxon>
        <taxon>Fimbriimonas</taxon>
    </lineage>
</organism>
<dbReference type="OrthoDB" id="214825at2"/>
<dbReference type="eggNOG" id="ENOG50313P3">
    <property type="taxonomic scope" value="Bacteria"/>
</dbReference>
<evidence type="ECO:0000313" key="1">
    <source>
        <dbReference type="EMBL" id="AIE86355.1"/>
    </source>
</evidence>
<accession>A0A068NU96</accession>
<evidence type="ECO:0000313" key="2">
    <source>
        <dbReference type="Proteomes" id="UP000027982"/>
    </source>
</evidence>